<evidence type="ECO:0000313" key="2">
    <source>
        <dbReference type="EMBL" id="SDE96170.1"/>
    </source>
</evidence>
<dbReference type="Proteomes" id="UP000198994">
    <property type="component" value="Unassembled WGS sequence"/>
</dbReference>
<sequence>MRFLITLGLTASFLAGCAQCTPGRPTADVNINVGTGGIGTGVSVGKQCGPINFSVGGGKYYHPDW</sequence>
<evidence type="ECO:0000313" key="3">
    <source>
        <dbReference type="Proteomes" id="UP000198994"/>
    </source>
</evidence>
<accession>A0A1G7H6V9</accession>
<dbReference type="STRING" id="282683.SAMN04488105_11098"/>
<dbReference type="EMBL" id="FNAV01000010">
    <property type="protein sequence ID" value="SDE96170.1"/>
    <property type="molecule type" value="Genomic_DNA"/>
</dbReference>
<dbReference type="AlphaFoldDB" id="A0A1G7H6V9"/>
<dbReference type="PROSITE" id="PS51257">
    <property type="entry name" value="PROKAR_LIPOPROTEIN"/>
    <property type="match status" value="1"/>
</dbReference>
<reference evidence="3" key="1">
    <citation type="submission" date="2016-10" db="EMBL/GenBank/DDBJ databases">
        <authorList>
            <person name="Varghese N."/>
            <person name="Submissions S."/>
        </authorList>
    </citation>
    <scope>NUCLEOTIDE SEQUENCE [LARGE SCALE GENOMIC DNA]</scope>
    <source>
        <strain evidence="3">DSM 10146</strain>
    </source>
</reference>
<protein>
    <recommendedName>
        <fullName evidence="4">Argininosuccinate lyase</fullName>
    </recommendedName>
</protein>
<name>A0A1G7H6V9_9RHOB</name>
<feature type="signal peptide" evidence="1">
    <location>
        <begin position="1"/>
        <end position="20"/>
    </location>
</feature>
<organism evidence="2 3">
    <name type="scientific">Salipiger thiooxidans</name>
    <dbReference type="NCBI Taxonomy" id="282683"/>
    <lineage>
        <taxon>Bacteria</taxon>
        <taxon>Pseudomonadati</taxon>
        <taxon>Pseudomonadota</taxon>
        <taxon>Alphaproteobacteria</taxon>
        <taxon>Rhodobacterales</taxon>
        <taxon>Roseobacteraceae</taxon>
        <taxon>Salipiger</taxon>
    </lineage>
</organism>
<gene>
    <name evidence="2" type="ORF">SAMN04488105_11098</name>
</gene>
<proteinExistence type="predicted"/>
<evidence type="ECO:0008006" key="4">
    <source>
        <dbReference type="Google" id="ProtNLM"/>
    </source>
</evidence>
<keyword evidence="3" id="KW-1185">Reference proteome</keyword>
<dbReference type="RefSeq" id="WP_040383966.1">
    <property type="nucleotide sequence ID" value="NZ_FNAV01000010.1"/>
</dbReference>
<keyword evidence="1" id="KW-0732">Signal</keyword>
<evidence type="ECO:0000256" key="1">
    <source>
        <dbReference type="SAM" id="SignalP"/>
    </source>
</evidence>
<feature type="chain" id="PRO_5011712500" description="Argininosuccinate lyase" evidence="1">
    <location>
        <begin position="21"/>
        <end position="65"/>
    </location>
</feature>